<dbReference type="GO" id="GO:0020037">
    <property type="term" value="F:heme binding"/>
    <property type="evidence" value="ECO:0007669"/>
    <property type="project" value="InterPro"/>
</dbReference>
<comment type="caution">
    <text evidence="1">The sequence shown here is derived from an EMBL/GenBank/DDBJ whole genome shotgun (WGS) entry which is preliminary data.</text>
</comment>
<dbReference type="EMBL" id="JACGWO010000002">
    <property type="protein sequence ID" value="KAK4434001.1"/>
    <property type="molecule type" value="Genomic_DNA"/>
</dbReference>
<dbReference type="Pfam" id="PF00067">
    <property type="entry name" value="p450"/>
    <property type="match status" value="1"/>
</dbReference>
<dbReference type="Gene3D" id="1.10.630.10">
    <property type="entry name" value="Cytochrome P450"/>
    <property type="match status" value="1"/>
</dbReference>
<evidence type="ECO:0000313" key="2">
    <source>
        <dbReference type="Proteomes" id="UP001293254"/>
    </source>
</evidence>
<accession>A0AAE2CTI0</accession>
<dbReference type="SUPFAM" id="SSF48264">
    <property type="entry name" value="Cytochrome P450"/>
    <property type="match status" value="1"/>
</dbReference>
<dbReference type="GO" id="GO:0004497">
    <property type="term" value="F:monooxygenase activity"/>
    <property type="evidence" value="ECO:0007669"/>
    <property type="project" value="InterPro"/>
</dbReference>
<dbReference type="GO" id="GO:0005506">
    <property type="term" value="F:iron ion binding"/>
    <property type="evidence" value="ECO:0007669"/>
    <property type="project" value="InterPro"/>
</dbReference>
<dbReference type="GO" id="GO:0016705">
    <property type="term" value="F:oxidoreductase activity, acting on paired donors, with incorporation or reduction of molecular oxygen"/>
    <property type="evidence" value="ECO:0007669"/>
    <property type="project" value="InterPro"/>
</dbReference>
<evidence type="ECO:0000313" key="1">
    <source>
        <dbReference type="EMBL" id="KAK4434001.1"/>
    </source>
</evidence>
<dbReference type="InterPro" id="IPR001128">
    <property type="entry name" value="Cyt_P450"/>
</dbReference>
<proteinExistence type="predicted"/>
<reference evidence="1" key="1">
    <citation type="submission" date="2020-06" db="EMBL/GenBank/DDBJ databases">
        <authorList>
            <person name="Li T."/>
            <person name="Hu X."/>
            <person name="Zhang T."/>
            <person name="Song X."/>
            <person name="Zhang H."/>
            <person name="Dai N."/>
            <person name="Sheng W."/>
            <person name="Hou X."/>
            <person name="Wei L."/>
        </authorList>
    </citation>
    <scope>NUCLEOTIDE SEQUENCE</scope>
    <source>
        <strain evidence="1">3651</strain>
        <tissue evidence="1">Leaf</tissue>
    </source>
</reference>
<reference evidence="1" key="2">
    <citation type="journal article" date="2024" name="Plant">
        <title>Genomic evolution and insights into agronomic trait innovations of Sesamum species.</title>
        <authorList>
            <person name="Miao H."/>
            <person name="Wang L."/>
            <person name="Qu L."/>
            <person name="Liu H."/>
            <person name="Sun Y."/>
            <person name="Le M."/>
            <person name="Wang Q."/>
            <person name="Wei S."/>
            <person name="Zheng Y."/>
            <person name="Lin W."/>
            <person name="Duan Y."/>
            <person name="Cao H."/>
            <person name="Xiong S."/>
            <person name="Wang X."/>
            <person name="Wei L."/>
            <person name="Li C."/>
            <person name="Ma Q."/>
            <person name="Ju M."/>
            <person name="Zhao R."/>
            <person name="Li G."/>
            <person name="Mu C."/>
            <person name="Tian Q."/>
            <person name="Mei H."/>
            <person name="Zhang T."/>
            <person name="Gao T."/>
            <person name="Zhang H."/>
        </authorList>
    </citation>
    <scope>NUCLEOTIDE SEQUENCE</scope>
    <source>
        <strain evidence="1">3651</strain>
    </source>
</reference>
<dbReference type="Proteomes" id="UP001293254">
    <property type="component" value="Unassembled WGS sequence"/>
</dbReference>
<name>A0AAE2CTI0_9LAMI</name>
<gene>
    <name evidence="1" type="ORF">Salat_0562800</name>
</gene>
<dbReference type="PANTHER" id="PTHR24299">
    <property type="entry name" value="CYTOCHROME P450 FAMILY 1"/>
    <property type="match status" value="1"/>
</dbReference>
<dbReference type="AlphaFoldDB" id="A0AAE2CTI0"/>
<dbReference type="PANTHER" id="PTHR24299:SF52">
    <property type="entry name" value="CYTOCHROME P450"/>
    <property type="match status" value="1"/>
</dbReference>
<sequence>MEMNETTFCIDFCWLLALCFATIIFAKWPRSKHRSTLPLPPGPMGYPIVGCLPEMMKNKPTFRWIHQLMQEMNTEIACIRLGNTHVIPVTSPELAREFLRKQDVIFASRPDCMSGKLTSTGYLTAVLSPMGDQWKKMRRIVASEVLSPTLHRWLYGKRCEEADHLIKYVYKQSQNRLTNGLVNVRIAARFYCGNVIRKLMFSKRFFGTGMEGGGPGLEEEEHVDGLFTILKFLYGFGIADYLPWLEVFDLDGYKRILKETIKSVRKYQDPEINKRIEMWKQGIRKTEEDLLDVLINLKDSKNNPLLSVQEIKAEINAVQVRDSHTSGFEPPKGSWVIYLNNLEQ</sequence>
<organism evidence="1 2">
    <name type="scientific">Sesamum alatum</name>
    <dbReference type="NCBI Taxonomy" id="300844"/>
    <lineage>
        <taxon>Eukaryota</taxon>
        <taxon>Viridiplantae</taxon>
        <taxon>Streptophyta</taxon>
        <taxon>Embryophyta</taxon>
        <taxon>Tracheophyta</taxon>
        <taxon>Spermatophyta</taxon>
        <taxon>Magnoliopsida</taxon>
        <taxon>eudicotyledons</taxon>
        <taxon>Gunneridae</taxon>
        <taxon>Pentapetalae</taxon>
        <taxon>asterids</taxon>
        <taxon>lamiids</taxon>
        <taxon>Lamiales</taxon>
        <taxon>Pedaliaceae</taxon>
        <taxon>Sesamum</taxon>
    </lineage>
</organism>
<keyword evidence="2" id="KW-1185">Reference proteome</keyword>
<protein>
    <submittedName>
        <fullName evidence="1">Tryptophan N-monooxygenase</fullName>
    </submittedName>
</protein>
<dbReference type="InterPro" id="IPR036396">
    <property type="entry name" value="Cyt_P450_sf"/>
</dbReference>